<dbReference type="PROSITE" id="PS50995">
    <property type="entry name" value="HTH_MARR_2"/>
    <property type="match status" value="1"/>
</dbReference>
<dbReference type="PANTHER" id="PTHR35790">
    <property type="entry name" value="HTH-TYPE TRANSCRIPTIONAL REGULATOR PCHR"/>
    <property type="match status" value="1"/>
</dbReference>
<accession>A0ABQ0AV85</accession>
<keyword evidence="3" id="KW-0804">Transcription</keyword>
<dbReference type="InterPro" id="IPR011991">
    <property type="entry name" value="ArsR-like_HTH"/>
</dbReference>
<dbReference type="EMBL" id="BAABXL010000001">
    <property type="protein sequence ID" value="GAA6267940.1"/>
    <property type="molecule type" value="Genomic_DNA"/>
</dbReference>
<dbReference type="InterPro" id="IPR036390">
    <property type="entry name" value="WH_DNA-bd_sf"/>
</dbReference>
<evidence type="ECO:0000256" key="1">
    <source>
        <dbReference type="ARBA" id="ARBA00023015"/>
    </source>
</evidence>
<dbReference type="Pfam" id="PF12802">
    <property type="entry name" value="MarR_2"/>
    <property type="match status" value="1"/>
</dbReference>
<reference evidence="5 6" key="1">
    <citation type="submission" date="2024-04" db="EMBL/GenBank/DDBJ databases">
        <title>Defined microbial consortia suppress multidrug-resistant proinflammatory Enterobacteriaceae via ecological control.</title>
        <authorList>
            <person name="Furuichi M."/>
            <person name="Kawaguchi T."/>
            <person name="Pust M."/>
            <person name="Yasuma K."/>
            <person name="Plichta D."/>
            <person name="Hasegawa N."/>
            <person name="Ohya T."/>
            <person name="Bhattarai S."/>
            <person name="Sasajima S."/>
            <person name="Aoto Y."/>
            <person name="Tuganbaev T."/>
            <person name="Yaginuma M."/>
            <person name="Ueda M."/>
            <person name="Okahashi N."/>
            <person name="Amafuji K."/>
            <person name="Kiridooshi Y."/>
            <person name="Sugita K."/>
            <person name="Strazar M."/>
            <person name="Skelly A."/>
            <person name="Suda W."/>
            <person name="Hattori M."/>
            <person name="Nakamoto N."/>
            <person name="Caballero S."/>
            <person name="Norman J."/>
            <person name="Olle B."/>
            <person name="Tanoue T."/>
            <person name="Arita M."/>
            <person name="Bucci V."/>
            <person name="Atarashi K."/>
            <person name="Xavier R."/>
            <person name="Honda K."/>
        </authorList>
    </citation>
    <scope>NUCLEOTIDE SEQUENCE [LARGE SCALE GENOMIC DNA]</scope>
    <source>
        <strain evidence="6">f13</strain>
    </source>
</reference>
<dbReference type="SMART" id="SM00347">
    <property type="entry name" value="HTH_MARR"/>
    <property type="match status" value="1"/>
</dbReference>
<name>A0ABQ0AV85_9FIRM</name>
<protein>
    <recommendedName>
        <fullName evidence="4">HTH marR-type domain-containing protein</fullName>
    </recommendedName>
</protein>
<keyword evidence="1" id="KW-0805">Transcription regulation</keyword>
<evidence type="ECO:0000313" key="5">
    <source>
        <dbReference type="EMBL" id="GAA6267940.1"/>
    </source>
</evidence>
<sequence>MDKRYDLYCQMINELDEGSRFIQEYDSIPHDYGAAVLYQAESQIIHLVGRIPGITAREIAEVFKKTPSACSQLIRKLREKGWISQILNTENHREYRLFLTDSGKKIFRDHDAFEQRCYQRSFHRLDGFSEEDFKTYIAIQKCLNESFALDVEESRCNLPANKPDDL</sequence>
<dbReference type="PANTHER" id="PTHR35790:SF4">
    <property type="entry name" value="HTH-TYPE TRANSCRIPTIONAL REGULATOR PCHR"/>
    <property type="match status" value="1"/>
</dbReference>
<feature type="domain" description="HTH marR-type" evidence="4">
    <location>
        <begin position="1"/>
        <end position="145"/>
    </location>
</feature>
<evidence type="ECO:0000256" key="2">
    <source>
        <dbReference type="ARBA" id="ARBA00023125"/>
    </source>
</evidence>
<keyword evidence="6" id="KW-1185">Reference proteome</keyword>
<dbReference type="Proteomes" id="UP001600894">
    <property type="component" value="Unassembled WGS sequence"/>
</dbReference>
<evidence type="ECO:0000259" key="4">
    <source>
        <dbReference type="PROSITE" id="PS50995"/>
    </source>
</evidence>
<proteinExistence type="predicted"/>
<evidence type="ECO:0000256" key="3">
    <source>
        <dbReference type="ARBA" id="ARBA00023163"/>
    </source>
</evidence>
<dbReference type="Gene3D" id="1.10.10.10">
    <property type="entry name" value="Winged helix-like DNA-binding domain superfamily/Winged helix DNA-binding domain"/>
    <property type="match status" value="1"/>
</dbReference>
<gene>
    <name evidence="5" type="ORF">F130042H8_10000</name>
</gene>
<dbReference type="InterPro" id="IPR000835">
    <property type="entry name" value="HTH_MarR-typ"/>
</dbReference>
<dbReference type="CDD" id="cd00090">
    <property type="entry name" value="HTH_ARSR"/>
    <property type="match status" value="1"/>
</dbReference>
<dbReference type="SUPFAM" id="SSF46785">
    <property type="entry name" value="Winged helix' DNA-binding domain"/>
    <property type="match status" value="1"/>
</dbReference>
<dbReference type="InterPro" id="IPR036388">
    <property type="entry name" value="WH-like_DNA-bd_sf"/>
</dbReference>
<comment type="caution">
    <text evidence="5">The sequence shown here is derived from an EMBL/GenBank/DDBJ whole genome shotgun (WGS) entry which is preliminary data.</text>
</comment>
<organism evidence="5 6">
    <name type="scientific">Enterocloster alcoholdehydrogenati</name>
    <dbReference type="NCBI Taxonomy" id="2547410"/>
    <lineage>
        <taxon>Bacteria</taxon>
        <taxon>Bacillati</taxon>
        <taxon>Bacillota</taxon>
        <taxon>Clostridia</taxon>
        <taxon>Lachnospirales</taxon>
        <taxon>Lachnospiraceae</taxon>
        <taxon>Enterocloster</taxon>
    </lineage>
</organism>
<evidence type="ECO:0000313" key="6">
    <source>
        <dbReference type="Proteomes" id="UP001600894"/>
    </source>
</evidence>
<dbReference type="InterPro" id="IPR052067">
    <property type="entry name" value="Metal_resp_HTH_trans_reg"/>
</dbReference>
<dbReference type="RefSeq" id="WP_176256051.1">
    <property type="nucleotide sequence ID" value="NZ_BAABXL010000001.1"/>
</dbReference>
<keyword evidence="2" id="KW-0238">DNA-binding</keyword>